<feature type="compositionally biased region" description="Polar residues" evidence="1">
    <location>
        <begin position="1004"/>
        <end position="1017"/>
    </location>
</feature>
<feature type="compositionally biased region" description="Polar residues" evidence="1">
    <location>
        <begin position="601"/>
        <end position="629"/>
    </location>
</feature>
<feature type="compositionally biased region" description="Acidic residues" evidence="1">
    <location>
        <begin position="1032"/>
        <end position="1045"/>
    </location>
</feature>
<feature type="region of interest" description="Disordered" evidence="1">
    <location>
        <begin position="286"/>
        <end position="824"/>
    </location>
</feature>
<feature type="region of interest" description="Disordered" evidence="1">
    <location>
        <begin position="849"/>
        <end position="873"/>
    </location>
</feature>
<feature type="region of interest" description="Disordered" evidence="1">
    <location>
        <begin position="894"/>
        <end position="1108"/>
    </location>
</feature>
<feature type="compositionally biased region" description="Low complexity" evidence="1">
    <location>
        <begin position="970"/>
        <end position="980"/>
    </location>
</feature>
<dbReference type="OrthoDB" id="6516905at2759"/>
<feature type="compositionally biased region" description="Polar residues" evidence="1">
    <location>
        <begin position="1"/>
        <end position="13"/>
    </location>
</feature>
<feature type="compositionally biased region" description="Basic and acidic residues" evidence="1">
    <location>
        <begin position="305"/>
        <end position="319"/>
    </location>
</feature>
<feature type="compositionally biased region" description="Polar residues" evidence="1">
    <location>
        <begin position="641"/>
        <end position="656"/>
    </location>
</feature>
<feature type="compositionally biased region" description="Low complexity" evidence="1">
    <location>
        <begin position="664"/>
        <end position="679"/>
    </location>
</feature>
<accession>A0A132AFG9</accession>
<dbReference type="GO" id="GO:0016922">
    <property type="term" value="F:nuclear receptor binding"/>
    <property type="evidence" value="ECO:0007669"/>
    <property type="project" value="TreeGrafter"/>
</dbReference>
<gene>
    <name evidence="2" type="ORF">QR98_0082790</name>
</gene>
<proteinExistence type="predicted"/>
<dbReference type="PANTHER" id="PTHR46232:SF1">
    <property type="entry name" value="SWI_SNF-RELATED MATRIX-ASSOCIATED ACTIN-DEPENDENT REGULATOR OF CHROMATIN SUBFAMILY E MEMBER 1"/>
    <property type="match status" value="1"/>
</dbReference>
<dbReference type="VEuPathDB" id="VectorBase:SSCA005226"/>
<feature type="compositionally biased region" description="Low complexity" evidence="1">
    <location>
        <begin position="520"/>
        <end position="549"/>
    </location>
</feature>
<feature type="compositionally biased region" description="Polar residues" evidence="1">
    <location>
        <begin position="1047"/>
        <end position="1058"/>
    </location>
</feature>
<feature type="compositionally biased region" description="Polar residues" evidence="1">
    <location>
        <begin position="753"/>
        <end position="766"/>
    </location>
</feature>
<feature type="compositionally biased region" description="Basic and acidic residues" evidence="1">
    <location>
        <begin position="1087"/>
        <end position="1108"/>
    </location>
</feature>
<feature type="compositionally biased region" description="Low complexity" evidence="1">
    <location>
        <begin position="348"/>
        <end position="363"/>
    </location>
</feature>
<feature type="compositionally biased region" description="Low complexity" evidence="1">
    <location>
        <begin position="585"/>
        <end position="600"/>
    </location>
</feature>
<organism evidence="2 3">
    <name type="scientific">Sarcoptes scabiei</name>
    <name type="common">Itch mite</name>
    <name type="synonym">Acarus scabiei</name>
    <dbReference type="NCBI Taxonomy" id="52283"/>
    <lineage>
        <taxon>Eukaryota</taxon>
        <taxon>Metazoa</taxon>
        <taxon>Ecdysozoa</taxon>
        <taxon>Arthropoda</taxon>
        <taxon>Chelicerata</taxon>
        <taxon>Arachnida</taxon>
        <taxon>Acari</taxon>
        <taxon>Acariformes</taxon>
        <taxon>Sarcoptiformes</taxon>
        <taxon>Astigmata</taxon>
        <taxon>Psoroptidia</taxon>
        <taxon>Sarcoptoidea</taxon>
        <taxon>Sarcoptidae</taxon>
        <taxon>Sarcoptinae</taxon>
        <taxon>Sarcoptes</taxon>
    </lineage>
</organism>
<feature type="compositionally biased region" description="Low complexity" evidence="1">
    <location>
        <begin position="735"/>
        <end position="752"/>
    </location>
</feature>
<dbReference type="GO" id="GO:0016514">
    <property type="term" value="C:SWI/SNF complex"/>
    <property type="evidence" value="ECO:0007669"/>
    <property type="project" value="TreeGrafter"/>
</dbReference>
<feature type="compositionally biased region" description="Basic residues" evidence="1">
    <location>
        <begin position="393"/>
        <end position="404"/>
    </location>
</feature>
<feature type="compositionally biased region" description="Polar residues" evidence="1">
    <location>
        <begin position="364"/>
        <end position="392"/>
    </location>
</feature>
<feature type="compositionally biased region" description="Polar residues" evidence="1">
    <location>
        <begin position="1073"/>
        <end position="1086"/>
    </location>
</feature>
<dbReference type="EMBL" id="JXLN01014002">
    <property type="protein sequence ID" value="KPM09734.1"/>
    <property type="molecule type" value="Genomic_DNA"/>
</dbReference>
<reference evidence="2 3" key="1">
    <citation type="journal article" date="2015" name="Parasit. Vectors">
        <title>Draft genome of the scabies mite.</title>
        <authorList>
            <person name="Rider S.D.Jr."/>
            <person name="Morgan M.S."/>
            <person name="Arlian L.G."/>
        </authorList>
    </citation>
    <scope>NUCLEOTIDE SEQUENCE [LARGE SCALE GENOMIC DNA]</scope>
    <source>
        <strain evidence="2">Arlian Lab</strain>
    </source>
</reference>
<sequence length="1108" mass="124570">MTGSNGLCNSPGNSVPAVGVGATSNNPMNHHIHSHNHPHHHPSISLQQQGGIGNNVNNSSPFLYHPNRGHPNFNPTKPVVAIQQRLVTMSCYLFEVTPPAKSKSSKSEKSPKSNRKRQLTSKEDHRNQLSQSTSNDTPYHQFGYYPEDDLIITGDDEIVISSSGGNSNTITISKQNATNRFNRNNILISEVFSDKIVPDVRTVVTNNRLEVLRKQADSLILHQERSLNELANMEQTFLEKKRRLLESSEEFNKKLDRYCKPIEINDDVYQKMLNQAMDQIRQHYDNNNQKSQKPLPATKQSTSSFKDDVHKDSKSKEITKNNSQPSPLQESKTKRINVQNETSQSSDSNLELNSNQSGNQNLSKTASTDATSNNNAMNIPTNSNGTNSSKTKLSGHHHHHQQRRRSLEFSNVPNSIASSSSFSSQPIPNAIQNHNPCQTSLFVQPPTEINQHNPQMNHVAQSKQNKSQYPNGITNSNSIDKQGNPNQSFNPPHHHHHTIHHSNQLVQHPQIKHHNNNSFVPHSQSVQHHPSPQQPQHSQPHQQQQHLNPHQPPQPLSNHQNSGPSTDNYHPHAPPHHQHPHHSPLHTSQQHLQSKSLQHSNPYPSAINSSQMHGHNIERPNSTISQQGPSPMIDSYGGNYMQRNSGAKISNPSNPENYGPPSAQQHLHQGPHQSGGHHQMSPHPNSHQHPAHPHEMNYNMIPRNLEQHQHPPISMPMSSNAMNPQHHRQPHHPSSHLQYMQQQHHQSQSGFQNTDPSSMHQHQQMPSRLDHSQFHPNSNRRAPHPGGNFSGMPRANYGPPGHPMNMYGQQPSSQPPNVQPHVPPTSQQQIRHQQQHFSQRFPMIRGPLPNSQLSVTQHHHFSSNQPSSAAVLPMPNANQSNVIVENENIVAMQQQTTTTKTGRQRAKKTPKSKVSDATDIKVSNPKAEKKQSGGGKKSKTNESKSKVMNPKNSKSINATKGMQVENFNLNNSSSDNTKTSNTEEDDDEEKNKSDVTEVDTDTENTMQSLPGKNSTNTDDVEIDRLKTNLNQTEDDDDERTMEDDLNLCQNISDESQQASKEKEHSSNEKRFDATNTVFQSKISTSNKKNEENKITKSRERITQRQDNK</sequence>
<feature type="compositionally biased region" description="Basic residues" evidence="1">
    <location>
        <begin position="573"/>
        <end position="584"/>
    </location>
</feature>
<feature type="compositionally biased region" description="Basic residues" evidence="1">
    <location>
        <begin position="725"/>
        <end position="734"/>
    </location>
</feature>
<feature type="compositionally biased region" description="Polar residues" evidence="1">
    <location>
        <begin position="950"/>
        <end position="969"/>
    </location>
</feature>
<dbReference type="GO" id="GO:0031492">
    <property type="term" value="F:nucleosomal DNA binding"/>
    <property type="evidence" value="ECO:0007669"/>
    <property type="project" value="TreeGrafter"/>
</dbReference>
<evidence type="ECO:0000313" key="2">
    <source>
        <dbReference type="EMBL" id="KPM09734.1"/>
    </source>
</evidence>
<feature type="compositionally biased region" description="Polar residues" evidence="1">
    <location>
        <begin position="286"/>
        <end position="304"/>
    </location>
</feature>
<feature type="compositionally biased region" description="Basic and acidic residues" evidence="1">
    <location>
        <begin position="1059"/>
        <end position="1072"/>
    </location>
</feature>
<protein>
    <submittedName>
        <fullName evidence="2">Uncharacterized protein</fullName>
    </submittedName>
</protein>
<feature type="compositionally biased region" description="Polar residues" evidence="1">
    <location>
        <begin position="128"/>
        <end position="138"/>
    </location>
</feature>
<feature type="region of interest" description="Disordered" evidence="1">
    <location>
        <begin position="1"/>
        <end position="76"/>
    </location>
</feature>
<name>A0A132AFG9_SARSC</name>
<feature type="compositionally biased region" description="Polar residues" evidence="1">
    <location>
        <begin position="849"/>
        <end position="868"/>
    </location>
</feature>
<feature type="compositionally biased region" description="Basic residues" evidence="1">
    <location>
        <begin position="902"/>
        <end position="911"/>
    </location>
</feature>
<feature type="compositionally biased region" description="Basic residues" evidence="1">
    <location>
        <begin position="30"/>
        <end position="42"/>
    </location>
</feature>
<evidence type="ECO:0000313" key="3">
    <source>
        <dbReference type="Proteomes" id="UP000616769"/>
    </source>
</evidence>
<comment type="caution">
    <text evidence="2">The sequence shown here is derived from an EMBL/GenBank/DDBJ whole genome shotgun (WGS) entry which is preliminary data.</text>
</comment>
<feature type="compositionally biased region" description="Polar residues" evidence="1">
    <location>
        <begin position="320"/>
        <end position="347"/>
    </location>
</feature>
<feature type="compositionally biased region" description="Low complexity" evidence="1">
    <location>
        <begin position="43"/>
        <end position="58"/>
    </location>
</feature>
<feature type="compositionally biased region" description="Polar residues" evidence="1">
    <location>
        <begin position="431"/>
        <end position="490"/>
    </location>
</feature>
<evidence type="ECO:0000256" key="1">
    <source>
        <dbReference type="SAM" id="MobiDB-lite"/>
    </source>
</evidence>
<dbReference type="Proteomes" id="UP000616769">
    <property type="component" value="Unassembled WGS sequence"/>
</dbReference>
<dbReference type="PANTHER" id="PTHR46232">
    <property type="entry name" value="SMARCE1 REGULATOR OF CHROMATIN"/>
    <property type="match status" value="1"/>
</dbReference>
<feature type="compositionally biased region" description="Low complexity" evidence="1">
    <location>
        <begin position="409"/>
        <end position="430"/>
    </location>
</feature>
<feature type="region of interest" description="Disordered" evidence="1">
    <location>
        <begin position="98"/>
        <end position="141"/>
    </location>
</feature>
<feature type="compositionally biased region" description="Pro residues" evidence="1">
    <location>
        <begin position="813"/>
        <end position="823"/>
    </location>
</feature>
<dbReference type="AlphaFoldDB" id="A0A132AFG9"/>
<dbReference type="GO" id="GO:0045892">
    <property type="term" value="P:negative regulation of DNA-templated transcription"/>
    <property type="evidence" value="ECO:0007669"/>
    <property type="project" value="TreeGrafter"/>
</dbReference>